<feature type="non-terminal residue" evidence="1">
    <location>
        <position position="1"/>
    </location>
</feature>
<sequence length="87" mass="10163">RVAPTSFEACKARAMVSSHESVCRVERKYEHYFQLPTKRVASPRMLLQAVTEQAGVGNFYIEMRHNTYCISLSENVDMREIYSRCRK</sequence>
<proteinExistence type="predicted"/>
<organism evidence="1 2">
    <name type="scientific">Phaeosphaeria nodorum (strain SN15 / ATCC MYA-4574 / FGSC 10173)</name>
    <name type="common">Glume blotch fungus</name>
    <name type="synonym">Parastagonospora nodorum</name>
    <dbReference type="NCBI Taxonomy" id="321614"/>
    <lineage>
        <taxon>Eukaryota</taxon>
        <taxon>Fungi</taxon>
        <taxon>Dikarya</taxon>
        <taxon>Ascomycota</taxon>
        <taxon>Pezizomycotina</taxon>
        <taxon>Dothideomycetes</taxon>
        <taxon>Pleosporomycetidae</taxon>
        <taxon>Pleosporales</taxon>
        <taxon>Pleosporineae</taxon>
        <taxon>Phaeosphaeriaceae</taxon>
        <taxon>Parastagonospora</taxon>
    </lineage>
</organism>
<gene>
    <name evidence="1" type="ORF">JI435_200310</name>
</gene>
<evidence type="ECO:0000313" key="2">
    <source>
        <dbReference type="Proteomes" id="UP000663193"/>
    </source>
</evidence>
<reference evidence="2" key="1">
    <citation type="journal article" date="2021" name="BMC Genomics">
        <title>Chromosome-level genome assembly and manually-curated proteome of model necrotroph Parastagonospora nodorum Sn15 reveals a genome-wide trove of candidate effector homologs, and redundancy of virulence-related functions within an accessory chromosome.</title>
        <authorList>
            <person name="Bertazzoni S."/>
            <person name="Jones D.A.B."/>
            <person name="Phan H.T."/>
            <person name="Tan K.-C."/>
            <person name="Hane J.K."/>
        </authorList>
    </citation>
    <scope>NUCLEOTIDE SEQUENCE [LARGE SCALE GENOMIC DNA]</scope>
    <source>
        <strain evidence="2">SN15 / ATCC MYA-4574 / FGSC 10173)</strain>
    </source>
</reference>
<name>A0A7U2F212_PHANO</name>
<dbReference type="Proteomes" id="UP000663193">
    <property type="component" value="Chromosome 5"/>
</dbReference>
<dbReference type="EMBL" id="CP069027">
    <property type="protein sequence ID" value="QRC95225.1"/>
    <property type="molecule type" value="Genomic_DNA"/>
</dbReference>
<protein>
    <submittedName>
        <fullName evidence="1">Uncharacterized protein</fullName>
    </submittedName>
</protein>
<dbReference type="AlphaFoldDB" id="A0A7U2F212"/>
<evidence type="ECO:0000313" key="1">
    <source>
        <dbReference type="EMBL" id="QRC95225.1"/>
    </source>
</evidence>
<dbReference type="OrthoDB" id="3754500at2759"/>
<accession>A0A7U2F212</accession>
<dbReference type="VEuPathDB" id="FungiDB:JI435_200310"/>
<keyword evidence="2" id="KW-1185">Reference proteome</keyword>